<protein>
    <submittedName>
        <fullName evidence="2">Uncharacterized protein</fullName>
    </submittedName>
</protein>
<reference evidence="2 3" key="1">
    <citation type="submission" date="2019-05" db="EMBL/GenBank/DDBJ databases">
        <title>Another draft genome of Portunus trituberculatus and its Hox gene families provides insights of decapod evolution.</title>
        <authorList>
            <person name="Jeong J.-H."/>
            <person name="Song I."/>
            <person name="Kim S."/>
            <person name="Choi T."/>
            <person name="Kim D."/>
            <person name="Ryu S."/>
            <person name="Kim W."/>
        </authorList>
    </citation>
    <scope>NUCLEOTIDE SEQUENCE [LARGE SCALE GENOMIC DNA]</scope>
    <source>
        <tissue evidence="2">Muscle</tissue>
    </source>
</reference>
<dbReference type="EMBL" id="VSRR010128376">
    <property type="protein sequence ID" value="MPD01737.1"/>
    <property type="molecule type" value="Genomic_DNA"/>
</dbReference>
<sequence>MGGRKRKRGGRWRVGVGRREERLSLWGYIGSGRCEEALKDEKCSPAVNSEEAKVVEERKEKEIEDSSM</sequence>
<accession>A0A5B7K5B1</accession>
<feature type="compositionally biased region" description="Basic and acidic residues" evidence="1">
    <location>
        <begin position="50"/>
        <end position="68"/>
    </location>
</feature>
<evidence type="ECO:0000256" key="1">
    <source>
        <dbReference type="SAM" id="MobiDB-lite"/>
    </source>
</evidence>
<organism evidence="2 3">
    <name type="scientific">Portunus trituberculatus</name>
    <name type="common">Swimming crab</name>
    <name type="synonym">Neptunus trituberculatus</name>
    <dbReference type="NCBI Taxonomy" id="210409"/>
    <lineage>
        <taxon>Eukaryota</taxon>
        <taxon>Metazoa</taxon>
        <taxon>Ecdysozoa</taxon>
        <taxon>Arthropoda</taxon>
        <taxon>Crustacea</taxon>
        <taxon>Multicrustacea</taxon>
        <taxon>Malacostraca</taxon>
        <taxon>Eumalacostraca</taxon>
        <taxon>Eucarida</taxon>
        <taxon>Decapoda</taxon>
        <taxon>Pleocyemata</taxon>
        <taxon>Brachyura</taxon>
        <taxon>Eubrachyura</taxon>
        <taxon>Portunoidea</taxon>
        <taxon>Portunidae</taxon>
        <taxon>Portuninae</taxon>
        <taxon>Portunus</taxon>
    </lineage>
</organism>
<keyword evidence="3" id="KW-1185">Reference proteome</keyword>
<gene>
    <name evidence="2" type="ORF">E2C01_097277</name>
</gene>
<evidence type="ECO:0000313" key="3">
    <source>
        <dbReference type="Proteomes" id="UP000324222"/>
    </source>
</evidence>
<comment type="caution">
    <text evidence="2">The sequence shown here is derived from an EMBL/GenBank/DDBJ whole genome shotgun (WGS) entry which is preliminary data.</text>
</comment>
<evidence type="ECO:0000313" key="2">
    <source>
        <dbReference type="EMBL" id="MPD01737.1"/>
    </source>
</evidence>
<dbReference type="AlphaFoldDB" id="A0A5B7K5B1"/>
<name>A0A5B7K5B1_PORTR</name>
<dbReference type="Proteomes" id="UP000324222">
    <property type="component" value="Unassembled WGS sequence"/>
</dbReference>
<proteinExistence type="predicted"/>
<feature type="region of interest" description="Disordered" evidence="1">
    <location>
        <begin position="45"/>
        <end position="68"/>
    </location>
</feature>